<feature type="domain" description="COI1 F-box" evidence="1">
    <location>
        <begin position="47"/>
        <end position="85"/>
    </location>
</feature>
<dbReference type="Gene3D" id="1.20.1280.50">
    <property type="match status" value="1"/>
</dbReference>
<dbReference type="SMART" id="SM00367">
    <property type="entry name" value="LRR_CC"/>
    <property type="match status" value="3"/>
</dbReference>
<dbReference type="EMBL" id="CM035419">
    <property type="protein sequence ID" value="KAH7415733.1"/>
    <property type="molecule type" value="Genomic_DNA"/>
</dbReference>
<dbReference type="InterPro" id="IPR041567">
    <property type="entry name" value="COI1_F-box"/>
</dbReference>
<keyword evidence="3" id="KW-1185">Reference proteome</keyword>
<dbReference type="GO" id="GO:0031146">
    <property type="term" value="P:SCF-dependent proteasomal ubiquitin-dependent protein catabolic process"/>
    <property type="evidence" value="ECO:0007669"/>
    <property type="project" value="TreeGrafter"/>
</dbReference>
<dbReference type="PANTHER" id="PTHR13318:SF148">
    <property type="entry name" value="F-BOX PROTEIN MAX2"/>
    <property type="match status" value="1"/>
</dbReference>
<dbReference type="InterPro" id="IPR036047">
    <property type="entry name" value="F-box-like_dom_sf"/>
</dbReference>
<dbReference type="GO" id="GO:0005634">
    <property type="term" value="C:nucleus"/>
    <property type="evidence" value="ECO:0007669"/>
    <property type="project" value="TreeGrafter"/>
</dbReference>
<proteinExistence type="predicted"/>
<comment type="caution">
    <text evidence="2">The sequence shown here is derived from an EMBL/GenBank/DDBJ whole genome shotgun (WGS) entry which is preliminary data.</text>
</comment>
<dbReference type="GO" id="GO:0019005">
    <property type="term" value="C:SCF ubiquitin ligase complex"/>
    <property type="evidence" value="ECO:0007669"/>
    <property type="project" value="TreeGrafter"/>
</dbReference>
<dbReference type="Pfam" id="PF18511">
    <property type="entry name" value="F-box_5"/>
    <property type="match status" value="1"/>
</dbReference>
<reference evidence="2" key="1">
    <citation type="submission" date="2021-08" db="EMBL/GenBank/DDBJ databases">
        <title>WGS assembly of Ceratopteris richardii.</title>
        <authorList>
            <person name="Marchant D.B."/>
            <person name="Chen G."/>
            <person name="Jenkins J."/>
            <person name="Shu S."/>
            <person name="Leebens-Mack J."/>
            <person name="Grimwood J."/>
            <person name="Schmutz J."/>
            <person name="Soltis P."/>
            <person name="Soltis D."/>
            <person name="Chen Z.-H."/>
        </authorList>
    </citation>
    <scope>NUCLEOTIDE SEQUENCE</scope>
    <source>
        <strain evidence="2">Whitten #5841</strain>
        <tissue evidence="2">Leaf</tissue>
    </source>
</reference>
<dbReference type="PANTHER" id="PTHR13318">
    <property type="entry name" value="PARTNER OF PAIRED, ISOFORM B-RELATED"/>
    <property type="match status" value="1"/>
</dbReference>
<gene>
    <name evidence="2" type="ORF">KP509_14G058400</name>
</gene>
<evidence type="ECO:0000313" key="2">
    <source>
        <dbReference type="EMBL" id="KAH7415733.1"/>
    </source>
</evidence>
<dbReference type="InterPro" id="IPR006553">
    <property type="entry name" value="Leu-rich_rpt_Cys-con_subtyp"/>
</dbReference>
<dbReference type="InterPro" id="IPR032675">
    <property type="entry name" value="LRR_dom_sf"/>
</dbReference>
<sequence>MMTNLPLEVPPSPPRWSRIPFDIFEDVQGREKRPRFGEPKSMTCISDIPETILALIFSCISDTRSRNAVSLVCIEWYSLERATRTSLCLRGSVSDLYLIPRSFQAVESLDLSHCSPWGYSLFQSIPERAVLVGQVLSQAFPKVKYMTIYVRDGRDIDMVACFWSNLQSLKLVRWHQRPTHFEEASGYGMEFRFLMQSCKSLRSLDLSEFYCWTEDIPPALMVEPFVSRSLHSLNLLNVSLEGFKAVELGAIASACPNLEDLRIVLVFDSRFVDFVDDEALLHLGVSCKKLKVLHLIDTAAFVDAQTDREDAFGNEDAQISRAGLEGVFEALPLLEDLAIVLSQNVRDAKSALEVLASKCKKLKSLCLGRFHGLCNGPQPNGIAMCKGLKSLTIKFCQDLTNLDLIAISLGCTGLQKLALHSCKEITRSGLRSLVRQLRNSLVDVQVTCCLQLDAVDTLWALQPIQNTISKLLLDYQLNPDHLAREQEDAHRCQSFCNLSTCENAQRVHNESVQSFSSSINSQKYSINGSNRESSRNLLDLNFAPPCTEQCEGFKNSDIMNMHGCSTDGIAFSSVGAESDGIHGSRDHASSSACRDASDRLSNHDFNSEMHGLSEFGNPAFSLAFREGEWSMLKSLALWIPIGELLSSLPVMGLQFCPSLREVQIKVEGDCRACPKPKVRKAGLSTLALYKAISKLTLDCSETVGYALSAPQGHMELSLWERWYLQGIESVKLQELDYWPPQDRDANRRGLSLPSSGLISQCATLRKLIIHGTINEHLLRMFTKMPNLRDVQLRLDYYPAPEVELNTETRADACRRFEAALAERGFPD</sequence>
<accession>A0A8T2TDC9</accession>
<dbReference type="Proteomes" id="UP000825935">
    <property type="component" value="Chromosome 14"/>
</dbReference>
<organism evidence="2 3">
    <name type="scientific">Ceratopteris richardii</name>
    <name type="common">Triangle waterfern</name>
    <dbReference type="NCBI Taxonomy" id="49495"/>
    <lineage>
        <taxon>Eukaryota</taxon>
        <taxon>Viridiplantae</taxon>
        <taxon>Streptophyta</taxon>
        <taxon>Embryophyta</taxon>
        <taxon>Tracheophyta</taxon>
        <taxon>Polypodiopsida</taxon>
        <taxon>Polypodiidae</taxon>
        <taxon>Polypodiales</taxon>
        <taxon>Pteridineae</taxon>
        <taxon>Pteridaceae</taxon>
        <taxon>Parkerioideae</taxon>
        <taxon>Ceratopteris</taxon>
    </lineage>
</organism>
<evidence type="ECO:0000259" key="1">
    <source>
        <dbReference type="Pfam" id="PF18511"/>
    </source>
</evidence>
<evidence type="ECO:0000313" key="3">
    <source>
        <dbReference type="Proteomes" id="UP000825935"/>
    </source>
</evidence>
<dbReference type="OMA" id="KKKKCRY"/>
<dbReference type="FunFam" id="1.20.1280.50:FF:000023">
    <property type="entry name" value="F-box/LRR-repeat protein 4"/>
    <property type="match status" value="1"/>
</dbReference>
<dbReference type="OrthoDB" id="550575at2759"/>
<dbReference type="CDD" id="cd22159">
    <property type="entry name" value="F-box_AtTIR1-like"/>
    <property type="match status" value="1"/>
</dbReference>
<dbReference type="SUPFAM" id="SSF52047">
    <property type="entry name" value="RNI-like"/>
    <property type="match status" value="1"/>
</dbReference>
<dbReference type="Gene3D" id="3.80.10.10">
    <property type="entry name" value="Ribonuclease Inhibitor"/>
    <property type="match status" value="1"/>
</dbReference>
<dbReference type="AlphaFoldDB" id="A0A8T2TDC9"/>
<dbReference type="SUPFAM" id="SSF81383">
    <property type="entry name" value="F-box domain"/>
    <property type="match status" value="1"/>
</dbReference>
<protein>
    <recommendedName>
        <fullName evidence="1">COI1 F-box domain-containing protein</fullName>
    </recommendedName>
</protein>
<name>A0A8T2TDC9_CERRI</name>